<evidence type="ECO:0000256" key="3">
    <source>
        <dbReference type="ARBA" id="ARBA00022801"/>
    </source>
</evidence>
<dbReference type="InterPro" id="IPR003785">
    <property type="entry name" value="Creatininase/forma_Hydrolase"/>
</dbReference>
<organism evidence="5 6">
    <name type="scientific">Halobaculum magnesiiphilum</name>
    <dbReference type="NCBI Taxonomy" id="1017351"/>
    <lineage>
        <taxon>Archaea</taxon>
        <taxon>Methanobacteriati</taxon>
        <taxon>Methanobacteriota</taxon>
        <taxon>Stenosarchaea group</taxon>
        <taxon>Halobacteria</taxon>
        <taxon>Halobacteriales</taxon>
        <taxon>Haloferacaceae</taxon>
        <taxon>Halobaculum</taxon>
    </lineage>
</organism>
<dbReference type="GO" id="GO:0016811">
    <property type="term" value="F:hydrolase activity, acting on carbon-nitrogen (but not peptide) bonds, in linear amides"/>
    <property type="evidence" value="ECO:0007669"/>
    <property type="project" value="TreeGrafter"/>
</dbReference>
<dbReference type="InterPro" id="IPR024087">
    <property type="entry name" value="Creatininase-like_sf"/>
</dbReference>
<keyword evidence="6" id="KW-1185">Reference proteome</keyword>
<protein>
    <submittedName>
        <fullName evidence="5">Creatininase family protein</fullName>
    </submittedName>
</protein>
<dbReference type="PANTHER" id="PTHR35005:SF1">
    <property type="entry name" value="2-AMINO-5-FORMYLAMINO-6-RIBOSYLAMINOPYRIMIDIN-4(3H)-ONE 5'-MONOPHOSPHATE DEFORMYLASE"/>
    <property type="match status" value="1"/>
</dbReference>
<keyword evidence="3" id="KW-0378">Hydrolase</keyword>
<name>A0A8T8WFC5_9EURY</name>
<accession>A0A8T8WFC5</accession>
<dbReference type="KEGG" id="hmp:K6T50_05245"/>
<dbReference type="AlphaFoldDB" id="A0A8T8WFC5"/>
<reference evidence="5 6" key="1">
    <citation type="journal article" date="2021" name="Int. J. Syst. Evol. Microbiol.">
        <title>Halobaculum halophilum sp. nov. and Halobaculum salinum sp. nov., isolated from salt lake and saline soil.</title>
        <authorList>
            <person name="Cui H.L."/>
            <person name="Shi X.W."/>
            <person name="Yin X.M."/>
            <person name="Yang X.Y."/>
            <person name="Hou J."/>
            <person name="Zhu L."/>
        </authorList>
    </citation>
    <scope>NUCLEOTIDE SEQUENCE [LARGE SCALE GENOMIC DNA]</scope>
    <source>
        <strain evidence="5 6">NBRC 109044</strain>
    </source>
</reference>
<dbReference type="Pfam" id="PF02633">
    <property type="entry name" value="Creatininase"/>
    <property type="match status" value="1"/>
</dbReference>
<keyword evidence="2" id="KW-0479">Metal-binding</keyword>
<dbReference type="GO" id="GO:0046872">
    <property type="term" value="F:metal ion binding"/>
    <property type="evidence" value="ECO:0007669"/>
    <property type="project" value="UniProtKB-KW"/>
</dbReference>
<evidence type="ECO:0000313" key="5">
    <source>
        <dbReference type="EMBL" id="QZP38548.1"/>
    </source>
</evidence>
<dbReference type="EMBL" id="CP081958">
    <property type="protein sequence ID" value="QZP38548.1"/>
    <property type="molecule type" value="Genomic_DNA"/>
</dbReference>
<evidence type="ECO:0000256" key="4">
    <source>
        <dbReference type="ARBA" id="ARBA00022833"/>
    </source>
</evidence>
<evidence type="ECO:0000256" key="2">
    <source>
        <dbReference type="ARBA" id="ARBA00022723"/>
    </source>
</evidence>
<dbReference type="Proteomes" id="UP000826254">
    <property type="component" value="Chromosome"/>
</dbReference>
<dbReference type="GO" id="GO:0009231">
    <property type="term" value="P:riboflavin biosynthetic process"/>
    <property type="evidence" value="ECO:0007669"/>
    <property type="project" value="TreeGrafter"/>
</dbReference>
<dbReference type="PANTHER" id="PTHR35005">
    <property type="entry name" value="3-DEHYDRO-SCYLLO-INOSOSE HYDROLASE"/>
    <property type="match status" value="1"/>
</dbReference>
<evidence type="ECO:0000313" key="6">
    <source>
        <dbReference type="Proteomes" id="UP000826254"/>
    </source>
</evidence>
<keyword evidence="4" id="KW-0862">Zinc</keyword>
<dbReference type="SUPFAM" id="SSF102215">
    <property type="entry name" value="Creatininase"/>
    <property type="match status" value="1"/>
</dbReference>
<dbReference type="Gene3D" id="3.40.50.10310">
    <property type="entry name" value="Creatininase"/>
    <property type="match status" value="1"/>
</dbReference>
<sequence>MSSDTCAATSLSVLPRAGACWPLTSFWTESRTRWLNESTLGFSAAYSSHCSFWSGDSRRLKRWFSDMVVLPGSTTGWSYIRPTYVPNYAEWMWNESIPDLVSDVFEHNGPHGGPKETAMIMHIAEELVRTDQLESARDGGIVDLADANLRTNGARTFYDSADNSGNGVFGDQTDATPEKGEKLFEAATDQLVHLLEWIDDQPFADLMPKSHVDPQPGSRR</sequence>
<gene>
    <name evidence="5" type="ORF">K6T50_05245</name>
</gene>
<evidence type="ECO:0000256" key="1">
    <source>
        <dbReference type="ARBA" id="ARBA00001947"/>
    </source>
</evidence>
<comment type="cofactor">
    <cofactor evidence="1">
        <name>Zn(2+)</name>
        <dbReference type="ChEBI" id="CHEBI:29105"/>
    </cofactor>
</comment>
<proteinExistence type="predicted"/>